<dbReference type="PANTHER" id="PTHR35936">
    <property type="entry name" value="MEMBRANE-BOUND LYTIC MUREIN TRANSGLYCOSYLASE F"/>
    <property type="match status" value="1"/>
</dbReference>
<proteinExistence type="inferred from homology"/>
<keyword evidence="3 5" id="KW-0732">Signal</keyword>
<dbReference type="Pfam" id="PF00497">
    <property type="entry name" value="SBP_bac_3"/>
    <property type="match status" value="1"/>
</dbReference>
<dbReference type="SMART" id="SM00062">
    <property type="entry name" value="PBPb"/>
    <property type="match status" value="1"/>
</dbReference>
<evidence type="ECO:0000313" key="8">
    <source>
        <dbReference type="EMBL" id="TPW30205.1"/>
    </source>
</evidence>
<dbReference type="Gene3D" id="3.40.190.10">
    <property type="entry name" value="Periplasmic binding protein-like II"/>
    <property type="match status" value="2"/>
</dbReference>
<evidence type="ECO:0000259" key="7">
    <source>
        <dbReference type="SMART" id="SM00079"/>
    </source>
</evidence>
<evidence type="ECO:0000313" key="9">
    <source>
        <dbReference type="Proteomes" id="UP000320314"/>
    </source>
</evidence>
<evidence type="ECO:0000256" key="4">
    <source>
        <dbReference type="RuleBase" id="RU003744"/>
    </source>
</evidence>
<name>A0A506UBB9_9HYPH</name>
<feature type="domain" description="Ionotropic glutamate receptor C-terminal" evidence="7">
    <location>
        <begin position="27"/>
        <end position="246"/>
    </location>
</feature>
<keyword evidence="9" id="KW-1185">Reference proteome</keyword>
<dbReference type="PANTHER" id="PTHR35936:SF17">
    <property type="entry name" value="ARGININE-BINDING EXTRACELLULAR PROTEIN ARTP"/>
    <property type="match status" value="1"/>
</dbReference>
<evidence type="ECO:0000256" key="1">
    <source>
        <dbReference type="ARBA" id="ARBA00004418"/>
    </source>
</evidence>
<feature type="chain" id="PRO_5021330538" evidence="5">
    <location>
        <begin position="26"/>
        <end position="264"/>
    </location>
</feature>
<dbReference type="RefSeq" id="WP_141166056.1">
    <property type="nucleotide sequence ID" value="NZ_VHLH01000007.1"/>
</dbReference>
<dbReference type="EMBL" id="VHLH01000007">
    <property type="protein sequence ID" value="TPW30205.1"/>
    <property type="molecule type" value="Genomic_DNA"/>
</dbReference>
<dbReference type="GO" id="GO:0015276">
    <property type="term" value="F:ligand-gated monoatomic ion channel activity"/>
    <property type="evidence" value="ECO:0007669"/>
    <property type="project" value="InterPro"/>
</dbReference>
<evidence type="ECO:0000256" key="2">
    <source>
        <dbReference type="ARBA" id="ARBA00010333"/>
    </source>
</evidence>
<evidence type="ECO:0000256" key="3">
    <source>
        <dbReference type="ARBA" id="ARBA00022729"/>
    </source>
</evidence>
<dbReference type="Proteomes" id="UP000320314">
    <property type="component" value="Unassembled WGS sequence"/>
</dbReference>
<evidence type="ECO:0000256" key="5">
    <source>
        <dbReference type="SAM" id="SignalP"/>
    </source>
</evidence>
<dbReference type="OrthoDB" id="9814231at2"/>
<organism evidence="8 9">
    <name type="scientific">Pararhizobium mangrovi</name>
    <dbReference type="NCBI Taxonomy" id="2590452"/>
    <lineage>
        <taxon>Bacteria</taxon>
        <taxon>Pseudomonadati</taxon>
        <taxon>Pseudomonadota</taxon>
        <taxon>Alphaproteobacteria</taxon>
        <taxon>Hyphomicrobiales</taxon>
        <taxon>Rhizobiaceae</taxon>
        <taxon>Rhizobium/Agrobacterium group</taxon>
        <taxon>Pararhizobium</taxon>
    </lineage>
</organism>
<comment type="similarity">
    <text evidence="2 4">Belongs to the bacterial solute-binding protein 3 family.</text>
</comment>
<dbReference type="SUPFAM" id="SSF53850">
    <property type="entry name" value="Periplasmic binding protein-like II"/>
    <property type="match status" value="1"/>
</dbReference>
<dbReference type="InterPro" id="IPR001638">
    <property type="entry name" value="Solute-binding_3/MltF_N"/>
</dbReference>
<dbReference type="CDD" id="cd13530">
    <property type="entry name" value="PBP2_peptides_like"/>
    <property type="match status" value="1"/>
</dbReference>
<gene>
    <name evidence="8" type="ORF">FJU11_05620</name>
</gene>
<dbReference type="PROSITE" id="PS01039">
    <property type="entry name" value="SBP_BACTERIAL_3"/>
    <property type="match status" value="1"/>
</dbReference>
<feature type="domain" description="Solute-binding protein family 3/N-terminal" evidence="6">
    <location>
        <begin position="27"/>
        <end position="247"/>
    </location>
</feature>
<accession>A0A506UBB9</accession>
<reference evidence="8 9" key="1">
    <citation type="submission" date="2019-06" db="EMBL/GenBank/DDBJ databases">
        <authorList>
            <person name="Li M."/>
        </authorList>
    </citation>
    <scope>NUCLEOTIDE SEQUENCE [LARGE SCALE GENOMIC DNA]</scope>
    <source>
        <strain evidence="8 9">BGMRC6574</strain>
    </source>
</reference>
<dbReference type="GO" id="GO:0042597">
    <property type="term" value="C:periplasmic space"/>
    <property type="evidence" value="ECO:0007669"/>
    <property type="project" value="UniProtKB-SubCell"/>
</dbReference>
<evidence type="ECO:0000259" key="6">
    <source>
        <dbReference type="SMART" id="SM00062"/>
    </source>
</evidence>
<feature type="signal peptide" evidence="5">
    <location>
        <begin position="1"/>
        <end position="25"/>
    </location>
</feature>
<comment type="subcellular location">
    <subcellularLocation>
        <location evidence="1">Periplasm</location>
    </subcellularLocation>
</comment>
<dbReference type="SMART" id="SM00079">
    <property type="entry name" value="PBPe"/>
    <property type="match status" value="1"/>
</dbReference>
<protein>
    <submittedName>
        <fullName evidence="8">Amino acid ABC transporter substrate-binding protein</fullName>
    </submittedName>
</protein>
<dbReference type="AlphaFoldDB" id="A0A506UBB9"/>
<dbReference type="GO" id="GO:0016020">
    <property type="term" value="C:membrane"/>
    <property type="evidence" value="ECO:0007669"/>
    <property type="project" value="InterPro"/>
</dbReference>
<dbReference type="InterPro" id="IPR001320">
    <property type="entry name" value="Iontro_rcpt_C"/>
</dbReference>
<dbReference type="InterPro" id="IPR018313">
    <property type="entry name" value="SBP_3_CS"/>
</dbReference>
<comment type="caution">
    <text evidence="8">The sequence shown here is derived from an EMBL/GenBank/DDBJ whole genome shotgun (WGS) entry which is preliminary data.</text>
</comment>
<sequence>MKRMLVTVLAAAAVGLIGSLAPASADTLTVGVYPNNPPWEVKQTDSSMEGFEVDLVKAIADKLGDTVDFKDMGFQALFAATSSQRIDMAISTISITPERLKGQDFTQPYFDSDLALITKEGAPLKSLDGMKGKTIGAIAASTGEAWVQAHMKQYGIADYKSYPSQQNLLLDVQSGRIDGAIGETSAFLFAFRQMKNMHVVARIDKGERFAIMMPKGSPILQKVDSAITELKKEGYLAKLHQKWLGAPAPKGSSTVEVRPLPEAS</sequence>